<evidence type="ECO:0000256" key="4">
    <source>
        <dbReference type="ARBA" id="ARBA00023125"/>
    </source>
</evidence>
<accession>H3NQV3</accession>
<proteinExistence type="inferred from homology"/>
<keyword evidence="4" id="KW-0238">DNA-binding</keyword>
<dbReference type="InterPro" id="IPR003115">
    <property type="entry name" value="ParB_N"/>
</dbReference>
<dbReference type="InterPro" id="IPR036086">
    <property type="entry name" value="ParB/Sulfiredoxin_sf"/>
</dbReference>
<dbReference type="Pfam" id="PF17762">
    <property type="entry name" value="HTH_ParB"/>
    <property type="match status" value="1"/>
</dbReference>
<dbReference type="SMART" id="SM00470">
    <property type="entry name" value="ParB"/>
    <property type="match status" value="1"/>
</dbReference>
<dbReference type="GO" id="GO:0045881">
    <property type="term" value="P:positive regulation of sporulation resulting in formation of a cellular spore"/>
    <property type="evidence" value="ECO:0007669"/>
    <property type="project" value="TreeGrafter"/>
</dbReference>
<evidence type="ECO:0000256" key="1">
    <source>
        <dbReference type="ARBA" id="ARBA00004453"/>
    </source>
</evidence>
<keyword evidence="7" id="KW-1185">Reference proteome</keyword>
<dbReference type="AlphaFoldDB" id="H3NQV3"/>
<dbReference type="SUPFAM" id="SSF110849">
    <property type="entry name" value="ParB/Sulfiredoxin"/>
    <property type="match status" value="1"/>
</dbReference>
<reference evidence="6 7" key="1">
    <citation type="submission" date="2012-01" db="EMBL/GenBank/DDBJ databases">
        <title>The Genome Sequence of Helcococcus kunzii ATCC 51366.</title>
        <authorList>
            <consortium name="The Broad Institute Genome Sequencing Platform"/>
            <person name="Earl A."/>
            <person name="Ward D."/>
            <person name="Feldgarden M."/>
            <person name="Gevers D."/>
            <person name="Huys G."/>
            <person name="Young S.K."/>
            <person name="Zeng Q."/>
            <person name="Gargeya S."/>
            <person name="Fitzgerald M."/>
            <person name="Haas B."/>
            <person name="Abouelleil A."/>
            <person name="Alvarado L."/>
            <person name="Arachchi H.M."/>
            <person name="Berlin A."/>
            <person name="Chapman S.B."/>
            <person name="Gearin G."/>
            <person name="Goldberg J."/>
            <person name="Griggs A."/>
            <person name="Gujja S."/>
            <person name="Hansen M."/>
            <person name="Heiman D."/>
            <person name="Howarth C."/>
            <person name="Larimer J."/>
            <person name="Lui A."/>
            <person name="MacDonald P.J.P."/>
            <person name="McCowen C."/>
            <person name="Montmayeur A."/>
            <person name="Murphy C."/>
            <person name="Neiman D."/>
            <person name="Pearson M."/>
            <person name="Priest M."/>
            <person name="Roberts A."/>
            <person name="Saif S."/>
            <person name="Shea T."/>
            <person name="Sisk P."/>
            <person name="Stolte C."/>
            <person name="Sykes S."/>
            <person name="Wortman J."/>
            <person name="Nusbaum C."/>
            <person name="Birren B."/>
        </authorList>
    </citation>
    <scope>NUCLEOTIDE SEQUENCE [LARGE SCALE GENOMIC DNA]</scope>
    <source>
        <strain evidence="6 7">ATCC 51366</strain>
    </source>
</reference>
<dbReference type="GeneID" id="96999650"/>
<dbReference type="FunFam" id="1.10.10.2830:FF:000001">
    <property type="entry name" value="Chromosome partitioning protein ParB"/>
    <property type="match status" value="1"/>
</dbReference>
<comment type="similarity">
    <text evidence="2">Belongs to the ParB family.</text>
</comment>
<keyword evidence="3" id="KW-0159">Chromosome partition</keyword>
<dbReference type="eggNOG" id="COG1475">
    <property type="taxonomic scope" value="Bacteria"/>
</dbReference>
<dbReference type="Pfam" id="PF02195">
    <property type="entry name" value="ParB_N"/>
    <property type="match status" value="1"/>
</dbReference>
<dbReference type="STRING" id="883114.HMPREF9709_01714"/>
<dbReference type="CDD" id="cd16393">
    <property type="entry name" value="SPO0J_N"/>
    <property type="match status" value="1"/>
</dbReference>
<dbReference type="EMBL" id="AGEI01000031">
    <property type="protein sequence ID" value="EHR32100.1"/>
    <property type="molecule type" value="Genomic_DNA"/>
</dbReference>
<gene>
    <name evidence="6" type="ORF">HMPREF9709_01714</name>
</gene>
<dbReference type="PANTHER" id="PTHR33375">
    <property type="entry name" value="CHROMOSOME-PARTITIONING PROTEIN PARB-RELATED"/>
    <property type="match status" value="1"/>
</dbReference>
<dbReference type="GO" id="GO:0009295">
    <property type="term" value="C:nucleoid"/>
    <property type="evidence" value="ECO:0007669"/>
    <property type="project" value="UniProtKB-SubCell"/>
</dbReference>
<dbReference type="NCBIfam" id="TIGR00180">
    <property type="entry name" value="parB_part"/>
    <property type="match status" value="1"/>
</dbReference>
<dbReference type="GO" id="GO:0005694">
    <property type="term" value="C:chromosome"/>
    <property type="evidence" value="ECO:0007669"/>
    <property type="project" value="TreeGrafter"/>
</dbReference>
<organism evidence="6 7">
    <name type="scientific">Helcococcus kunzii ATCC 51366</name>
    <dbReference type="NCBI Taxonomy" id="883114"/>
    <lineage>
        <taxon>Bacteria</taxon>
        <taxon>Bacillati</taxon>
        <taxon>Bacillota</taxon>
        <taxon>Tissierellia</taxon>
        <taxon>Tissierellales</taxon>
        <taxon>Peptoniphilaceae</taxon>
        <taxon>Helcococcus</taxon>
    </lineage>
</organism>
<dbReference type="PANTHER" id="PTHR33375:SF1">
    <property type="entry name" value="CHROMOSOME-PARTITIONING PROTEIN PARB-RELATED"/>
    <property type="match status" value="1"/>
</dbReference>
<comment type="caution">
    <text evidence="6">The sequence shown here is derived from an EMBL/GenBank/DDBJ whole genome shotgun (WGS) entry which is preliminary data.</text>
</comment>
<dbReference type="Gene3D" id="1.10.10.2830">
    <property type="match status" value="1"/>
</dbReference>
<evidence type="ECO:0000256" key="2">
    <source>
        <dbReference type="ARBA" id="ARBA00006295"/>
    </source>
</evidence>
<protein>
    <submittedName>
        <fullName evidence="6">ParB-like partition protein</fullName>
    </submittedName>
</protein>
<evidence type="ECO:0000259" key="5">
    <source>
        <dbReference type="SMART" id="SM00470"/>
    </source>
</evidence>
<sequence>MTKKRGLGRGLGALIPDKKEVEEVNDLDQVEYIKLKDIVASSDNPRKNFDEESIKSLADSIKMYGVLQPLVLIKNGEKYDIVAGERRYRAAKLIKLDEVPAIVKNLTNKDKDMISMVENIQREDLNPYEEAQAYSNIMKQYDMTQNELSDVIGKSRTYIANMVRLLSLDEFTIQELEKGNITSSQGRALLGIEDIAERREYLDKLIKKEITVNDLEKKRTTKTKVKKKPKDIFIRDIEDRLKESLGTKVSVKKSRNKWNVNIEFANDEQIEDFLLKYNIGE</sequence>
<evidence type="ECO:0000313" key="6">
    <source>
        <dbReference type="EMBL" id="EHR32100.1"/>
    </source>
</evidence>
<dbReference type="Proteomes" id="UP000004191">
    <property type="component" value="Unassembled WGS sequence"/>
</dbReference>
<dbReference type="InterPro" id="IPR041468">
    <property type="entry name" value="HTH_ParB/Spo0J"/>
</dbReference>
<dbReference type="InterPro" id="IPR050336">
    <property type="entry name" value="Chromosome_partition/occlusion"/>
</dbReference>
<evidence type="ECO:0000313" key="7">
    <source>
        <dbReference type="Proteomes" id="UP000004191"/>
    </source>
</evidence>
<feature type="domain" description="ParB-like N-terminal" evidence="5">
    <location>
        <begin position="31"/>
        <end position="120"/>
    </location>
</feature>
<name>H3NQV3_9FIRM</name>
<evidence type="ECO:0000256" key="3">
    <source>
        <dbReference type="ARBA" id="ARBA00022829"/>
    </source>
</evidence>
<dbReference type="RefSeq" id="WP_005399229.1">
    <property type="nucleotide sequence ID" value="NZ_JH601088.1"/>
</dbReference>
<dbReference type="InterPro" id="IPR004437">
    <property type="entry name" value="ParB/RepB/Spo0J"/>
</dbReference>
<dbReference type="OrthoDB" id="9802051at2"/>
<dbReference type="GO" id="GO:0003677">
    <property type="term" value="F:DNA binding"/>
    <property type="evidence" value="ECO:0007669"/>
    <property type="project" value="UniProtKB-KW"/>
</dbReference>
<dbReference type="FunFam" id="3.90.1530.30:FF:000001">
    <property type="entry name" value="Chromosome partitioning protein ParB"/>
    <property type="match status" value="1"/>
</dbReference>
<dbReference type="GO" id="GO:0007059">
    <property type="term" value="P:chromosome segregation"/>
    <property type="evidence" value="ECO:0007669"/>
    <property type="project" value="UniProtKB-KW"/>
</dbReference>
<dbReference type="SUPFAM" id="SSF109709">
    <property type="entry name" value="KorB DNA-binding domain-like"/>
    <property type="match status" value="1"/>
</dbReference>
<comment type="subcellular location">
    <subcellularLocation>
        <location evidence="1">Cytoplasm</location>
        <location evidence="1">Nucleoid</location>
    </subcellularLocation>
</comment>
<dbReference type="HOGENOM" id="CLU_023853_0_0_9"/>
<dbReference type="Gene3D" id="3.90.1530.30">
    <property type="match status" value="1"/>
</dbReference>